<dbReference type="EMBL" id="CCDP010000003">
    <property type="protein sequence ID" value="CDQ41565.1"/>
    <property type="molecule type" value="Genomic_DNA"/>
</dbReference>
<sequence length="479" mass="55940">MQSEKPNHTKPLVSLENVKKSHLSQNQYTISLLNDALQIGMLTDKEVYNIQNQLMLILKDLIGRYTQGESSSVSSDTAESIFASILYAIDAYTFQFDDPKKAITYLKTVKVRRVYEKGLGLVRQCFKETEQLYKEINNNKLDVAVEAYNVSIEESVPVFLRKYDIIFDAHNTMASIDYPLAVDDMSIQGVFYLKQYLTRLKMETELCHLFNQEDLQKILINYGKICRFDYRIELFNIFRLTFNNAVFSILSGGNANQLIISANQYKQLYLLFTETNDSQIHSIIHKAIDQLDYDLNINEPKMKNYLKHCGADLIQTIINAVNHDKLQTLIIMEKELKPKSIVTTFKASDRMSDNHFRLLIEKVMGYDKITDKVETIRKNFHSLYDYIDMLNADCLLAIEYEALFSTFGDIELAILAKKVFYEELRNETVDLSSALVKEKEVEMEWQIQFIKFITNMDTERKITIEKYIYDIDYEEINFY</sequence>
<dbReference type="STRING" id="1462526.BN990_03938"/>
<comment type="caution">
    <text evidence="1">The sequence shown here is derived from an EMBL/GenBank/DDBJ whole genome shotgun (WGS) entry which is preliminary data.</text>
</comment>
<name>A0A024QHA1_9BACI</name>
<dbReference type="RefSeq" id="WP_021292533.1">
    <property type="nucleotide sequence ID" value="NZ_BNER01000005.1"/>
</dbReference>
<dbReference type="Pfam" id="PF19677">
    <property type="entry name" value="DUF6179"/>
    <property type="match status" value="1"/>
</dbReference>
<dbReference type="OrthoDB" id="3173587at2"/>
<evidence type="ECO:0000313" key="2">
    <source>
        <dbReference type="Proteomes" id="UP000028875"/>
    </source>
</evidence>
<accession>A0A024QHA1</accession>
<dbReference type="eggNOG" id="ENOG502Z852">
    <property type="taxonomic scope" value="Bacteria"/>
</dbReference>
<reference evidence="1 2" key="1">
    <citation type="submission" date="2014-03" db="EMBL/GenBank/DDBJ databases">
        <authorList>
            <person name="Urmite Genomes U."/>
        </authorList>
    </citation>
    <scope>NUCLEOTIDE SEQUENCE [LARGE SCALE GENOMIC DNA]</scope>
    <source>
        <strain evidence="1 2">Vm-5</strain>
    </source>
</reference>
<proteinExistence type="predicted"/>
<organism evidence="1 2">
    <name type="scientific">Virgibacillus massiliensis</name>
    <dbReference type="NCBI Taxonomy" id="1462526"/>
    <lineage>
        <taxon>Bacteria</taxon>
        <taxon>Bacillati</taxon>
        <taxon>Bacillota</taxon>
        <taxon>Bacilli</taxon>
        <taxon>Bacillales</taxon>
        <taxon>Bacillaceae</taxon>
        <taxon>Virgibacillus</taxon>
    </lineage>
</organism>
<gene>
    <name evidence="1" type="ORF">BN990_03938</name>
</gene>
<dbReference type="Proteomes" id="UP000028875">
    <property type="component" value="Unassembled WGS sequence"/>
</dbReference>
<reference evidence="2" key="2">
    <citation type="submission" date="2014-05" db="EMBL/GenBank/DDBJ databases">
        <title>Draft genome sequence of Virgibacillus massiliensis Vm-5.</title>
        <authorList>
            <person name="Khelaifia S."/>
            <person name="Croce O."/>
            <person name="Lagier J.C."/>
            <person name="Raoult D."/>
        </authorList>
    </citation>
    <scope>NUCLEOTIDE SEQUENCE [LARGE SCALE GENOMIC DNA]</scope>
    <source>
        <strain evidence="2">Vm-5</strain>
    </source>
</reference>
<evidence type="ECO:0000313" key="1">
    <source>
        <dbReference type="EMBL" id="CDQ41565.1"/>
    </source>
</evidence>
<dbReference type="InterPro" id="IPR045751">
    <property type="entry name" value="DUF6179"/>
</dbReference>
<dbReference type="AlphaFoldDB" id="A0A024QHA1"/>
<keyword evidence="2" id="KW-1185">Reference proteome</keyword>
<protein>
    <submittedName>
        <fullName evidence="1">Uncharacterized protein</fullName>
    </submittedName>
</protein>